<evidence type="ECO:0000313" key="2">
    <source>
        <dbReference type="EMBL" id="RBQ16832.1"/>
    </source>
</evidence>
<dbReference type="InterPro" id="IPR051677">
    <property type="entry name" value="AfsR-DnrI-RedD_regulator"/>
</dbReference>
<name>A0A366LUF2_9ACTN</name>
<organism evidence="2 3">
    <name type="scientific">Spongiactinospora rosea</name>
    <dbReference type="NCBI Taxonomy" id="2248750"/>
    <lineage>
        <taxon>Bacteria</taxon>
        <taxon>Bacillati</taxon>
        <taxon>Actinomycetota</taxon>
        <taxon>Actinomycetes</taxon>
        <taxon>Streptosporangiales</taxon>
        <taxon>Streptosporangiaceae</taxon>
        <taxon>Spongiactinospora</taxon>
    </lineage>
</organism>
<dbReference type="InterPro" id="IPR019734">
    <property type="entry name" value="TPR_rpt"/>
</dbReference>
<dbReference type="SMART" id="SM01043">
    <property type="entry name" value="BTAD"/>
    <property type="match status" value="1"/>
</dbReference>
<dbReference type="EMBL" id="QMEY01000014">
    <property type="protein sequence ID" value="RBQ16832.1"/>
    <property type="molecule type" value="Genomic_DNA"/>
</dbReference>
<accession>A0A366LUF2</accession>
<evidence type="ECO:0000313" key="3">
    <source>
        <dbReference type="Proteomes" id="UP000253303"/>
    </source>
</evidence>
<dbReference type="Gene3D" id="1.10.10.10">
    <property type="entry name" value="Winged helix-like DNA-binding domain superfamily/Winged helix DNA-binding domain"/>
    <property type="match status" value="1"/>
</dbReference>
<feature type="domain" description="Bacterial transcriptional activator" evidence="1">
    <location>
        <begin position="854"/>
        <end position="984"/>
    </location>
</feature>
<dbReference type="Gene3D" id="1.25.40.10">
    <property type="entry name" value="Tetratricopeptide repeat domain"/>
    <property type="match status" value="3"/>
</dbReference>
<proteinExistence type="predicted"/>
<dbReference type="AlphaFoldDB" id="A0A366LUF2"/>
<keyword evidence="3" id="KW-1185">Reference proteome</keyword>
<dbReference type="InterPro" id="IPR011990">
    <property type="entry name" value="TPR-like_helical_dom_sf"/>
</dbReference>
<dbReference type="SUPFAM" id="SSF48452">
    <property type="entry name" value="TPR-like"/>
    <property type="match status" value="2"/>
</dbReference>
<reference evidence="2 3" key="1">
    <citation type="submission" date="2018-06" db="EMBL/GenBank/DDBJ databases">
        <title>Sphaerisporangium craniellae sp. nov., isolated from a marine sponge in the South China Sea.</title>
        <authorList>
            <person name="Li L."/>
        </authorList>
    </citation>
    <scope>NUCLEOTIDE SEQUENCE [LARGE SCALE GENOMIC DNA]</scope>
    <source>
        <strain evidence="2 3">LHW63015</strain>
    </source>
</reference>
<dbReference type="InterPro" id="IPR005158">
    <property type="entry name" value="BTAD"/>
</dbReference>
<dbReference type="PANTHER" id="PTHR35807:SF2">
    <property type="entry name" value="TRANSCRIPTIONAL ACTIVATOR DOMAIN"/>
    <property type="match status" value="1"/>
</dbReference>
<dbReference type="SMART" id="SM00028">
    <property type="entry name" value="TPR"/>
    <property type="match status" value="4"/>
</dbReference>
<dbReference type="SUPFAM" id="SSF46894">
    <property type="entry name" value="C-terminal effector domain of the bipartite response regulators"/>
    <property type="match status" value="1"/>
</dbReference>
<dbReference type="InterPro" id="IPR016032">
    <property type="entry name" value="Sig_transdc_resp-reg_C-effctor"/>
</dbReference>
<dbReference type="InterPro" id="IPR036388">
    <property type="entry name" value="WH-like_DNA-bd_sf"/>
</dbReference>
<dbReference type="Proteomes" id="UP000253303">
    <property type="component" value="Unassembled WGS sequence"/>
</dbReference>
<protein>
    <recommendedName>
        <fullName evidence="1">Bacterial transcriptional activator domain-containing protein</fullName>
    </recommendedName>
</protein>
<dbReference type="GO" id="GO:0003677">
    <property type="term" value="F:DNA binding"/>
    <property type="evidence" value="ECO:0007669"/>
    <property type="project" value="InterPro"/>
</dbReference>
<dbReference type="PANTHER" id="PTHR35807">
    <property type="entry name" value="TRANSCRIPTIONAL REGULATOR REDD-RELATED"/>
    <property type="match status" value="1"/>
</dbReference>
<dbReference type="Pfam" id="PF13424">
    <property type="entry name" value="TPR_12"/>
    <property type="match status" value="1"/>
</dbReference>
<evidence type="ECO:0000259" key="1">
    <source>
        <dbReference type="SMART" id="SM01043"/>
    </source>
</evidence>
<gene>
    <name evidence="2" type="ORF">DP939_27570</name>
</gene>
<sequence>MPLTARCTAVVAAAGYGKTEAVRRWLRGASVNWHSRVPPEGRDGGDWLVIDDLRAFPAGQVRLLLDRTGPAAKVVIVSRLPPPGGARLPGLRVLGPADLALSAAAVAAVLGREYGIRDASTTRQVHALTAGWPALVHLAGGQLSAGASMLADLPAELPTDLPAELVAARLAAPGTALAGFVRTEVLAAFPPAICRLLADLAHLDPVDAELCGALGIGRAERDLDVLVRTGLLVPCASPTGRAAYRLVPLVGAVLLACRPLPVPARRRLLRQAAAWYEHAGLPAAAITAHRGLGDHAACAGVLLTDGERAIANGSAPLVAEAVRGLPQALRCRRLRLLLGQALTVTGRYEEALAVLVPLAEQGMDAALAWRLGSVHCLRARPHEAIEVFGKAHLSGVPDPAEEAMLHSWHATAHWLTGDPAACGDLAARAFSAGTAAGPAAEAAAHTALALHAMLSGDPAGDAEHHERALRLAERAGDLVQAARIRTSRSGLLLDEGEYAEALAEALAAAALAEVCAARAYLPGALCNAAEALTAMGRLDEATGHLEYVLSLHQRDGSARPLTGLGDIHRLRGQRQLAQAAYEEAVRIAESAGNRQALVPALCGLALVVHQDDPEAAERLAARAASASGGRRAARALVVRGRVAALTGDLERALRAARQATEPARRHHDKAALAEALELRAAAERDPAQARLALAEALATWQVTGALLHVDRLRAVRGHLPRATSAERLAARQAAERLQAAGVPLTPVSPVVTVRTLGGFEVVVDGVPLPPSAWQSRKARGLLRILVSRRGRAVAREEIAEFLWPGEEPARVAHRMSVALSVLRSVLDPGRRVAADHFVRTGSGAVALDTSQVGIDVETFLEEAEYGLSRPEHGRALLIAAERRYTGDFLEDEPYEEWSGAVRELARATYLRVVRTLADLALDAADVDDAARWLLRILGRDHYDERSHLDLVRVLRSAGRHGEARRAYERYLAAMRAIDVPPAREP</sequence>
<dbReference type="GO" id="GO:0006355">
    <property type="term" value="P:regulation of DNA-templated transcription"/>
    <property type="evidence" value="ECO:0007669"/>
    <property type="project" value="InterPro"/>
</dbReference>
<dbReference type="Pfam" id="PF03704">
    <property type="entry name" value="BTAD"/>
    <property type="match status" value="1"/>
</dbReference>
<comment type="caution">
    <text evidence="2">The sequence shown here is derived from an EMBL/GenBank/DDBJ whole genome shotgun (WGS) entry which is preliminary data.</text>
</comment>